<feature type="transmembrane region" description="Helical" evidence="1">
    <location>
        <begin position="6"/>
        <end position="25"/>
    </location>
</feature>
<sequence>MKNGAWPLWQVITASLLGAIVVTIISLQSEQGTLVEAILIFCLSSVFLFIVFFSAARLFNALYRRWNSSDQE</sequence>
<keyword evidence="1" id="KW-0812">Transmembrane</keyword>
<dbReference type="EMBL" id="CP004350">
    <property type="protein sequence ID" value="AHI18665.1"/>
    <property type="molecule type" value="Genomic_DNA"/>
</dbReference>
<accession>A0ABM5PLB5</accession>
<keyword evidence="3" id="KW-1185">Reference proteome</keyword>
<evidence type="ECO:0000313" key="2">
    <source>
        <dbReference type="EMBL" id="AHI18665.1"/>
    </source>
</evidence>
<keyword evidence="1" id="KW-0472">Membrane</keyword>
<reference evidence="3" key="1">
    <citation type="submission" date="2013-02" db="EMBL/GenBank/DDBJ databases">
        <title>The complete genome sequence of Corynebacterium casei LMG S-19264 (=DSM 44701).</title>
        <authorList>
            <person name="Ruckert C."/>
            <person name="Albersmeier A."/>
            <person name="Kalinowski J."/>
        </authorList>
    </citation>
    <scope>NUCLEOTIDE SEQUENCE [LARGE SCALE GENOMIC DNA]</scope>
    <source>
        <strain evidence="3">LMG S-19264</strain>
    </source>
</reference>
<evidence type="ECO:0000256" key="1">
    <source>
        <dbReference type="SAM" id="Phobius"/>
    </source>
</evidence>
<proteinExistence type="predicted"/>
<gene>
    <name evidence="2" type="ORF">CCASEI_00400</name>
</gene>
<name>A0ABM5PLB5_9CORY</name>
<feature type="transmembrane region" description="Helical" evidence="1">
    <location>
        <begin position="37"/>
        <end position="59"/>
    </location>
</feature>
<dbReference type="Proteomes" id="UP000019226">
    <property type="component" value="Chromosome"/>
</dbReference>
<organism evidence="2 3">
    <name type="scientific">Corynebacterium casei LMG S-19264</name>
    <dbReference type="NCBI Taxonomy" id="1285583"/>
    <lineage>
        <taxon>Bacteria</taxon>
        <taxon>Bacillati</taxon>
        <taxon>Actinomycetota</taxon>
        <taxon>Actinomycetes</taxon>
        <taxon>Mycobacteriales</taxon>
        <taxon>Corynebacteriaceae</taxon>
        <taxon>Corynebacterium</taxon>
    </lineage>
</organism>
<keyword evidence="1" id="KW-1133">Transmembrane helix</keyword>
<evidence type="ECO:0000313" key="3">
    <source>
        <dbReference type="Proteomes" id="UP000019226"/>
    </source>
</evidence>
<protein>
    <submittedName>
        <fullName evidence="2">Uncharacterized protein</fullName>
    </submittedName>
</protein>